<evidence type="ECO:0000313" key="2">
    <source>
        <dbReference type="EMBL" id="NKI40029.1"/>
    </source>
</evidence>
<organism evidence="2 3">
    <name type="scientific">Streptomyces physcomitrii</name>
    <dbReference type="NCBI Taxonomy" id="2724184"/>
    <lineage>
        <taxon>Bacteria</taxon>
        <taxon>Bacillati</taxon>
        <taxon>Actinomycetota</taxon>
        <taxon>Actinomycetes</taxon>
        <taxon>Kitasatosporales</taxon>
        <taxon>Streptomycetaceae</taxon>
        <taxon>Streptomyces</taxon>
    </lineage>
</organism>
<dbReference type="EMBL" id="JAAWWP010000001">
    <property type="protein sequence ID" value="NKI40029.1"/>
    <property type="molecule type" value="Genomic_DNA"/>
</dbReference>
<dbReference type="Proteomes" id="UP000772196">
    <property type="component" value="Unassembled WGS sequence"/>
</dbReference>
<name>A0ABX1GVC8_9ACTN</name>
<evidence type="ECO:0008006" key="4">
    <source>
        <dbReference type="Google" id="ProtNLM"/>
    </source>
</evidence>
<protein>
    <recommendedName>
        <fullName evidence="4">GlsB/YeaQ/YmgE family stress response membrane protein</fullName>
    </recommendedName>
</protein>
<evidence type="ECO:0000313" key="3">
    <source>
        <dbReference type="Proteomes" id="UP000772196"/>
    </source>
</evidence>
<dbReference type="RefSeq" id="WP_168535137.1">
    <property type="nucleotide sequence ID" value="NZ_JAAWWP010000001.1"/>
</dbReference>
<accession>A0ABX1GVC8</accession>
<keyword evidence="1" id="KW-1133">Transmembrane helix</keyword>
<proteinExistence type="predicted"/>
<keyword evidence="1" id="KW-0812">Transmembrane</keyword>
<keyword evidence="3" id="KW-1185">Reference proteome</keyword>
<feature type="transmembrane region" description="Helical" evidence="1">
    <location>
        <begin position="57"/>
        <end position="76"/>
    </location>
</feature>
<keyword evidence="1" id="KW-0472">Membrane</keyword>
<gene>
    <name evidence="2" type="ORF">HFV08_01925</name>
</gene>
<evidence type="ECO:0000256" key="1">
    <source>
        <dbReference type="SAM" id="Phobius"/>
    </source>
</evidence>
<reference evidence="2 3" key="1">
    <citation type="submission" date="2020-04" db="EMBL/GenBank/DDBJ databases">
        <title>Phylogenetic Diversity and Antibacterial Activity against Ralstonia solanacearum of Endophytic Actinomycete Isolated from Moss.</title>
        <authorList>
            <person name="Zhuang X."/>
        </authorList>
    </citation>
    <scope>NUCLEOTIDE SEQUENCE [LARGE SCALE GENOMIC DNA]</scope>
    <source>
        <strain evidence="2 3">LD120</strain>
    </source>
</reference>
<comment type="caution">
    <text evidence="2">The sequence shown here is derived from an EMBL/GenBank/DDBJ whole genome shotgun (WGS) entry which is preliminary data.</text>
</comment>
<sequence>MIVEALGSALLGLTLAYLAGRLLADRLPGRNLVLPTGLAGGLLGAFLTHSALGAGHLLATLAGGVLVAAAVLSLLIRPRRMRHSAHA</sequence>